<evidence type="ECO:0000313" key="1">
    <source>
        <dbReference type="EMBL" id="KAI4861824.1"/>
    </source>
</evidence>
<comment type="caution">
    <text evidence="1">The sequence shown here is derived from an EMBL/GenBank/DDBJ whole genome shotgun (WGS) entry which is preliminary data.</text>
</comment>
<evidence type="ECO:0000313" key="2">
    <source>
        <dbReference type="Proteomes" id="UP001497700"/>
    </source>
</evidence>
<sequence>MILALVFSIFLIALDMTIVATAIPAITDEFHGLQDVAWYSAAFFMTTGGFQSTWGKIFKYFPLKTGYLISVVIFQAGSLLCALAPTSTAFVIGRAIAGVGAAGVSSGSYTMVAFIAEPKRRPAYTGILSAAFGVASVLGPLIGALPLATIIFFFRTPDSAKPLPATLKEKLRQMDPAGTALLMGAIVAYLIAVHYGGQIYPWSSSTVVGLLAGAGLICIVFGLYEYWQGERAIIIPRLFRRREILISALFSLILPGALHTMIYYLPIYFQAIRGSEAITSGVQNLPLIIAAMLGAVSAGVFISATGRATLILAGVGLGGSFQVPVIVGQASVDASDLFSTTSLLLCFQVVGAALIVSAGQAAFVNAMINAIPTMAPGGDAMQVVATGAGQLRSVFTAEELPGVLAAYLHGIQTAFILACAVAGTACLLRLPVYVE</sequence>
<reference evidence="1 2" key="1">
    <citation type="journal article" date="2022" name="New Phytol.">
        <title>Ecological generalism drives hyperdiversity of secondary metabolite gene clusters in xylarialean endophytes.</title>
        <authorList>
            <person name="Franco M.E.E."/>
            <person name="Wisecaver J.H."/>
            <person name="Arnold A.E."/>
            <person name="Ju Y.M."/>
            <person name="Slot J.C."/>
            <person name="Ahrendt S."/>
            <person name="Moore L.P."/>
            <person name="Eastman K.E."/>
            <person name="Scott K."/>
            <person name="Konkel Z."/>
            <person name="Mondo S.J."/>
            <person name="Kuo A."/>
            <person name="Hayes R.D."/>
            <person name="Haridas S."/>
            <person name="Andreopoulos B."/>
            <person name="Riley R."/>
            <person name="LaButti K."/>
            <person name="Pangilinan J."/>
            <person name="Lipzen A."/>
            <person name="Amirebrahimi M."/>
            <person name="Yan J."/>
            <person name="Adam C."/>
            <person name="Keymanesh K."/>
            <person name="Ng V."/>
            <person name="Louie K."/>
            <person name="Northen T."/>
            <person name="Drula E."/>
            <person name="Henrissat B."/>
            <person name="Hsieh H.M."/>
            <person name="Youens-Clark K."/>
            <person name="Lutzoni F."/>
            <person name="Miadlikowska J."/>
            <person name="Eastwood D.C."/>
            <person name="Hamelin R.C."/>
            <person name="Grigoriev I.V."/>
            <person name="U'Ren J.M."/>
        </authorList>
    </citation>
    <scope>NUCLEOTIDE SEQUENCE [LARGE SCALE GENOMIC DNA]</scope>
    <source>
        <strain evidence="1 2">CBS 119005</strain>
    </source>
</reference>
<name>A0ACB9YS72_9PEZI</name>
<gene>
    <name evidence="1" type="ORF">F4820DRAFT_460687</name>
</gene>
<keyword evidence="2" id="KW-1185">Reference proteome</keyword>
<dbReference type="EMBL" id="MU393541">
    <property type="protein sequence ID" value="KAI4861824.1"/>
    <property type="molecule type" value="Genomic_DNA"/>
</dbReference>
<organism evidence="1 2">
    <name type="scientific">Hypoxylon rubiginosum</name>
    <dbReference type="NCBI Taxonomy" id="110542"/>
    <lineage>
        <taxon>Eukaryota</taxon>
        <taxon>Fungi</taxon>
        <taxon>Dikarya</taxon>
        <taxon>Ascomycota</taxon>
        <taxon>Pezizomycotina</taxon>
        <taxon>Sordariomycetes</taxon>
        <taxon>Xylariomycetidae</taxon>
        <taxon>Xylariales</taxon>
        <taxon>Hypoxylaceae</taxon>
        <taxon>Hypoxylon</taxon>
    </lineage>
</organism>
<accession>A0ACB9YS72</accession>
<protein>
    <submittedName>
        <fullName evidence="1">Major facilitator superfamily domain-containing protein</fullName>
    </submittedName>
</protein>
<proteinExistence type="predicted"/>
<dbReference type="Proteomes" id="UP001497700">
    <property type="component" value="Unassembled WGS sequence"/>
</dbReference>